<comment type="caution">
    <text evidence="1">The sequence shown here is derived from an EMBL/GenBank/DDBJ whole genome shotgun (WGS) entry which is preliminary data.</text>
</comment>
<dbReference type="EMBL" id="MU157826">
    <property type="protein sequence ID" value="KAF9534322.1"/>
    <property type="molecule type" value="Genomic_DNA"/>
</dbReference>
<gene>
    <name evidence="1" type="ORF">CPB83DRAFT_329092</name>
</gene>
<evidence type="ECO:0000313" key="1">
    <source>
        <dbReference type="EMBL" id="KAF9534322.1"/>
    </source>
</evidence>
<organism evidence="1 2">
    <name type="scientific">Crepidotus variabilis</name>
    <dbReference type="NCBI Taxonomy" id="179855"/>
    <lineage>
        <taxon>Eukaryota</taxon>
        <taxon>Fungi</taxon>
        <taxon>Dikarya</taxon>
        <taxon>Basidiomycota</taxon>
        <taxon>Agaricomycotina</taxon>
        <taxon>Agaricomycetes</taxon>
        <taxon>Agaricomycetidae</taxon>
        <taxon>Agaricales</taxon>
        <taxon>Agaricineae</taxon>
        <taxon>Crepidotaceae</taxon>
        <taxon>Crepidotus</taxon>
    </lineage>
</organism>
<sequence>MSGQYDFLSAAKFLSTDYHDHNGTTIEILKKPPTALEFSRLVHVSRPAIIKGIVLRAFMSKHLHCGRMNI</sequence>
<reference evidence="1" key="1">
    <citation type="submission" date="2020-11" db="EMBL/GenBank/DDBJ databases">
        <authorList>
            <consortium name="DOE Joint Genome Institute"/>
            <person name="Ahrendt S."/>
            <person name="Riley R."/>
            <person name="Andreopoulos W."/>
            <person name="Labutti K."/>
            <person name="Pangilinan J."/>
            <person name="Ruiz-Duenas F.J."/>
            <person name="Barrasa J.M."/>
            <person name="Sanchez-Garcia M."/>
            <person name="Camarero S."/>
            <person name="Miyauchi S."/>
            <person name="Serrano A."/>
            <person name="Linde D."/>
            <person name="Babiker R."/>
            <person name="Drula E."/>
            <person name="Ayuso-Fernandez I."/>
            <person name="Pacheco R."/>
            <person name="Padilla G."/>
            <person name="Ferreira P."/>
            <person name="Barriuso J."/>
            <person name="Kellner H."/>
            <person name="Castanera R."/>
            <person name="Alfaro M."/>
            <person name="Ramirez L."/>
            <person name="Pisabarro A.G."/>
            <person name="Kuo A."/>
            <person name="Tritt A."/>
            <person name="Lipzen A."/>
            <person name="He G."/>
            <person name="Yan M."/>
            <person name="Ng V."/>
            <person name="Cullen D."/>
            <person name="Martin F."/>
            <person name="Rosso M.-N."/>
            <person name="Henrissat B."/>
            <person name="Hibbett D."/>
            <person name="Martinez A.T."/>
            <person name="Grigoriev I.V."/>
        </authorList>
    </citation>
    <scope>NUCLEOTIDE SEQUENCE</scope>
    <source>
        <strain evidence="1">CBS 506.95</strain>
    </source>
</reference>
<keyword evidence="2" id="KW-1185">Reference proteome</keyword>
<name>A0A9P6ESF9_9AGAR</name>
<protein>
    <submittedName>
        <fullName evidence="1">Uncharacterized protein</fullName>
    </submittedName>
</protein>
<dbReference type="Proteomes" id="UP000807306">
    <property type="component" value="Unassembled WGS sequence"/>
</dbReference>
<proteinExistence type="predicted"/>
<accession>A0A9P6ESF9</accession>
<dbReference type="AlphaFoldDB" id="A0A9P6ESF9"/>
<dbReference type="OrthoDB" id="424465at2759"/>
<evidence type="ECO:0000313" key="2">
    <source>
        <dbReference type="Proteomes" id="UP000807306"/>
    </source>
</evidence>